<reference evidence="2" key="2">
    <citation type="journal article" date="2015" name="Fish Shellfish Immunol.">
        <title>Early steps in the European eel (Anguilla anguilla)-Vibrio vulnificus interaction in the gills: Role of the RtxA13 toxin.</title>
        <authorList>
            <person name="Callol A."/>
            <person name="Pajuelo D."/>
            <person name="Ebbesson L."/>
            <person name="Teles M."/>
            <person name="MacKenzie S."/>
            <person name="Amaro C."/>
        </authorList>
    </citation>
    <scope>NUCLEOTIDE SEQUENCE</scope>
</reference>
<keyword evidence="1" id="KW-0812">Transmembrane</keyword>
<feature type="transmembrane region" description="Helical" evidence="1">
    <location>
        <begin position="12"/>
        <end position="31"/>
    </location>
</feature>
<keyword evidence="1" id="KW-0472">Membrane</keyword>
<dbReference type="EMBL" id="GBXM01073241">
    <property type="protein sequence ID" value="JAH35336.1"/>
    <property type="molecule type" value="Transcribed_RNA"/>
</dbReference>
<sequence length="41" mass="4840">MKIMASSYIDNLLFQHIYVSCHTCIALHYMYNGKSLRKMLT</sequence>
<keyword evidence="1" id="KW-1133">Transmembrane helix</keyword>
<protein>
    <submittedName>
        <fullName evidence="2">Uncharacterized protein</fullName>
    </submittedName>
</protein>
<proteinExistence type="predicted"/>
<evidence type="ECO:0000256" key="1">
    <source>
        <dbReference type="SAM" id="Phobius"/>
    </source>
</evidence>
<organism evidence="2">
    <name type="scientific">Anguilla anguilla</name>
    <name type="common">European freshwater eel</name>
    <name type="synonym">Muraena anguilla</name>
    <dbReference type="NCBI Taxonomy" id="7936"/>
    <lineage>
        <taxon>Eukaryota</taxon>
        <taxon>Metazoa</taxon>
        <taxon>Chordata</taxon>
        <taxon>Craniata</taxon>
        <taxon>Vertebrata</taxon>
        <taxon>Euteleostomi</taxon>
        <taxon>Actinopterygii</taxon>
        <taxon>Neopterygii</taxon>
        <taxon>Teleostei</taxon>
        <taxon>Anguilliformes</taxon>
        <taxon>Anguillidae</taxon>
        <taxon>Anguilla</taxon>
    </lineage>
</organism>
<reference evidence="2" key="1">
    <citation type="submission" date="2014-11" db="EMBL/GenBank/DDBJ databases">
        <authorList>
            <person name="Amaro Gonzalez C."/>
        </authorList>
    </citation>
    <scope>NUCLEOTIDE SEQUENCE</scope>
</reference>
<evidence type="ECO:0000313" key="2">
    <source>
        <dbReference type="EMBL" id="JAH35336.1"/>
    </source>
</evidence>
<name>A0A0E9S236_ANGAN</name>
<accession>A0A0E9S236</accession>
<dbReference type="AlphaFoldDB" id="A0A0E9S236"/>